<comment type="caution">
    <text evidence="2">The sequence shown here is derived from an EMBL/GenBank/DDBJ whole genome shotgun (WGS) entry which is preliminary data.</text>
</comment>
<dbReference type="AlphaFoldDB" id="A0A2C6KP85"/>
<name>A0A2C6KP85_9APIC</name>
<dbReference type="RefSeq" id="XP_067919895.1">
    <property type="nucleotide sequence ID" value="XM_068068129.1"/>
</dbReference>
<protein>
    <submittedName>
        <fullName evidence="2">Uncharacterized protein</fullName>
    </submittedName>
</protein>
<sequence>GRLDGDRGSIGGAIMCRRGASPTHTIRGHRRGVATRSCPSTTLQQISRSRDVSNSRERPTLEPELIITR</sequence>
<evidence type="ECO:0000256" key="1">
    <source>
        <dbReference type="SAM" id="MobiDB-lite"/>
    </source>
</evidence>
<dbReference type="EMBL" id="MIGC01004346">
    <property type="protein sequence ID" value="PHJ18186.1"/>
    <property type="molecule type" value="Genomic_DNA"/>
</dbReference>
<proteinExistence type="predicted"/>
<reference evidence="2 3" key="1">
    <citation type="journal article" date="2017" name="Int. J. Parasitol.">
        <title>The genome of the protozoan parasite Cystoisospora suis and a reverse vaccinology approach to identify vaccine candidates.</title>
        <authorList>
            <person name="Palmieri N."/>
            <person name="Shrestha A."/>
            <person name="Ruttkowski B."/>
            <person name="Beck T."/>
            <person name="Vogl C."/>
            <person name="Tomley F."/>
            <person name="Blake D.P."/>
            <person name="Joachim A."/>
        </authorList>
    </citation>
    <scope>NUCLEOTIDE SEQUENCE [LARGE SCALE GENOMIC DNA]</scope>
    <source>
        <strain evidence="2 3">Wien I</strain>
    </source>
</reference>
<keyword evidence="3" id="KW-1185">Reference proteome</keyword>
<evidence type="ECO:0000313" key="3">
    <source>
        <dbReference type="Proteomes" id="UP000221165"/>
    </source>
</evidence>
<dbReference type="GeneID" id="94431340"/>
<feature type="compositionally biased region" description="Polar residues" evidence="1">
    <location>
        <begin position="37"/>
        <end position="47"/>
    </location>
</feature>
<accession>A0A2C6KP85</accession>
<feature type="region of interest" description="Disordered" evidence="1">
    <location>
        <begin position="23"/>
        <end position="69"/>
    </location>
</feature>
<feature type="compositionally biased region" description="Basic and acidic residues" evidence="1">
    <location>
        <begin position="48"/>
        <end position="61"/>
    </location>
</feature>
<gene>
    <name evidence="2" type="ORF">CSUI_007989</name>
</gene>
<evidence type="ECO:0000313" key="2">
    <source>
        <dbReference type="EMBL" id="PHJ18186.1"/>
    </source>
</evidence>
<organism evidence="2 3">
    <name type="scientific">Cystoisospora suis</name>
    <dbReference type="NCBI Taxonomy" id="483139"/>
    <lineage>
        <taxon>Eukaryota</taxon>
        <taxon>Sar</taxon>
        <taxon>Alveolata</taxon>
        <taxon>Apicomplexa</taxon>
        <taxon>Conoidasida</taxon>
        <taxon>Coccidia</taxon>
        <taxon>Eucoccidiorida</taxon>
        <taxon>Eimeriorina</taxon>
        <taxon>Sarcocystidae</taxon>
        <taxon>Cystoisospora</taxon>
    </lineage>
</organism>
<feature type="non-terminal residue" evidence="2">
    <location>
        <position position="1"/>
    </location>
</feature>
<dbReference type="VEuPathDB" id="ToxoDB:CSUI_007989"/>
<dbReference type="Proteomes" id="UP000221165">
    <property type="component" value="Unassembled WGS sequence"/>
</dbReference>